<name>A0A6C0L107_9ZZZZ</name>
<proteinExistence type="predicted"/>
<protein>
    <submittedName>
        <fullName evidence="2">Uncharacterized protein</fullName>
    </submittedName>
</protein>
<sequence length="591" mass="63734">MENCLQPNGAAYHFGGDSINGTAVFSPGYSQQTGGGQKKNLPLSGGGAGETLMVILTAILLTGGIGWFIKSKSASPGQSFAEKNLNNMKRRKEASELSAEIAASRSQRTQTRLEAQPAIQQLEDINRRRSEQKNRIKALENNIKRNEKNLKKAKEEKAKLDCKDTTTGGSADGAADADGAKKKAELAAKKKAEAEAKEKATKEAEQRKCEELNKIIEELNTNLTEDKESLKNERETIQVLTVEEAKANEAKEAAAKKEAAATAAPAAVDEVQPSAAAEGVDTSSADEAAVDAVTAAEEAALAAEKIVEESEAGPQDPMAPASVSEWITKFDGDLEKVIVKVETVREKVNKFKGMHAVATLRGEEARTLMTLVEKAIAGVGEAKVKIEEKRILITTTPSPQNATLATEEVKGLLLTTKTNLGELKTELTSLKEKIMEHAASGGGSGNVVDLILSEPMVKKIIQNNVAVSGDPNKQYQRVNELLEIIEDVSGSSLSGGGVPIADSIQELLKMVQEKNTVLQKKKCPDLTEIAQRIVNLEGNILGMNELLEEIDKKRILRIYGDDVKQVKQKTFTKSKTAKDLLSSRLSKKKKK</sequence>
<feature type="compositionally biased region" description="Basic and acidic residues" evidence="1">
    <location>
        <begin position="151"/>
        <end position="164"/>
    </location>
</feature>
<dbReference type="EMBL" id="MN741026">
    <property type="protein sequence ID" value="QHU23243.1"/>
    <property type="molecule type" value="Genomic_DNA"/>
</dbReference>
<feature type="compositionally biased region" description="Low complexity" evidence="1">
    <location>
        <begin position="165"/>
        <end position="177"/>
    </location>
</feature>
<feature type="region of interest" description="Disordered" evidence="1">
    <location>
        <begin position="151"/>
        <end position="178"/>
    </location>
</feature>
<organism evidence="2">
    <name type="scientific">viral metagenome</name>
    <dbReference type="NCBI Taxonomy" id="1070528"/>
    <lineage>
        <taxon>unclassified sequences</taxon>
        <taxon>metagenomes</taxon>
        <taxon>organismal metagenomes</taxon>
    </lineage>
</organism>
<dbReference type="AlphaFoldDB" id="A0A6C0L107"/>
<evidence type="ECO:0000256" key="1">
    <source>
        <dbReference type="SAM" id="MobiDB-lite"/>
    </source>
</evidence>
<evidence type="ECO:0000313" key="2">
    <source>
        <dbReference type="EMBL" id="QHU23243.1"/>
    </source>
</evidence>
<reference evidence="2" key="1">
    <citation type="journal article" date="2020" name="Nature">
        <title>Giant virus diversity and host interactions through global metagenomics.</title>
        <authorList>
            <person name="Schulz F."/>
            <person name="Roux S."/>
            <person name="Paez-Espino D."/>
            <person name="Jungbluth S."/>
            <person name="Walsh D.A."/>
            <person name="Denef V.J."/>
            <person name="McMahon K.D."/>
            <person name="Konstantinidis K.T."/>
            <person name="Eloe-Fadrosh E.A."/>
            <person name="Kyrpides N.C."/>
            <person name="Woyke T."/>
        </authorList>
    </citation>
    <scope>NUCLEOTIDE SEQUENCE</scope>
    <source>
        <strain evidence="2">GVMAG-S-ERX555907-94</strain>
    </source>
</reference>
<accession>A0A6C0L107</accession>